<dbReference type="GO" id="GO:0005886">
    <property type="term" value="C:plasma membrane"/>
    <property type="evidence" value="ECO:0007669"/>
    <property type="project" value="UniProtKB-SubCell"/>
</dbReference>
<reference evidence="11" key="1">
    <citation type="submission" date="2016-06" db="EMBL/GenBank/DDBJ databases">
        <title>Draft genome sequence of Desulfoplanes formicivorans strain Pf12B.</title>
        <authorList>
            <person name="Watanabe M."/>
            <person name="Kojima H."/>
            <person name="Fukui M."/>
        </authorList>
    </citation>
    <scope>NUCLEOTIDE SEQUENCE [LARGE SCALE GENOMIC DNA]</scope>
    <source>
        <strain evidence="11">Pf12B</strain>
    </source>
</reference>
<feature type="transmembrane region" description="Helical" evidence="9">
    <location>
        <begin position="29"/>
        <end position="45"/>
    </location>
</feature>
<gene>
    <name evidence="10" type="ORF">DPF_1723</name>
</gene>
<keyword evidence="8 9" id="KW-0472">Membrane</keyword>
<comment type="caution">
    <text evidence="10">The sequence shown here is derived from an EMBL/GenBank/DDBJ whole genome shotgun (WGS) entry which is preliminary data.</text>
</comment>
<dbReference type="AlphaFoldDB" id="A0A194AJV0"/>
<accession>A0A194AJV0</accession>
<dbReference type="InterPro" id="IPR004700">
    <property type="entry name" value="PTS_IIC_man"/>
</dbReference>
<evidence type="ECO:0000313" key="10">
    <source>
        <dbReference type="EMBL" id="GAU09004.1"/>
    </source>
</evidence>
<dbReference type="GO" id="GO:0009401">
    <property type="term" value="P:phosphoenolpyruvate-dependent sugar phosphotransferase system"/>
    <property type="evidence" value="ECO:0007669"/>
    <property type="project" value="UniProtKB-KW"/>
</dbReference>
<comment type="subcellular location">
    <subcellularLocation>
        <location evidence="1">Cell membrane</location>
        <topology evidence="1">Multi-pass membrane protein</topology>
    </subcellularLocation>
</comment>
<dbReference type="Proteomes" id="UP000095200">
    <property type="component" value="Unassembled WGS sequence"/>
</dbReference>
<feature type="transmembrane region" description="Helical" evidence="9">
    <location>
        <begin position="57"/>
        <end position="74"/>
    </location>
</feature>
<organism evidence="10 11">
    <name type="scientific">Desulfoplanes formicivorans</name>
    <dbReference type="NCBI Taxonomy" id="1592317"/>
    <lineage>
        <taxon>Bacteria</taxon>
        <taxon>Pseudomonadati</taxon>
        <taxon>Thermodesulfobacteriota</taxon>
        <taxon>Desulfovibrionia</taxon>
        <taxon>Desulfovibrionales</taxon>
        <taxon>Desulfoplanaceae</taxon>
        <taxon>Desulfoplanes</taxon>
    </lineage>
</organism>
<evidence type="ECO:0000313" key="11">
    <source>
        <dbReference type="Proteomes" id="UP000095200"/>
    </source>
</evidence>
<keyword evidence="5" id="KW-0598">Phosphotransferase system</keyword>
<sequence>MSLFRFCVSVQLLSRPLVAGACWSLVTGSWSTGLGVAFFFELLWLDCIPVGTFIPPASLFSTIASLTLVHVLGLQHPSEIFMVLVATTPFASFMSWLEARQRMWQNREFNLLVVATRRGNASLFAPEKFIRKGIVHTFLIQAVACLGILALLHVLLGYALEHVHIVPWVSWPILWLIASLGGVIAMRFRNAHLYMLGGIGLVELVLWSGFFV</sequence>
<feature type="transmembrane region" description="Helical" evidence="9">
    <location>
        <begin position="165"/>
        <end position="186"/>
    </location>
</feature>
<name>A0A194AJV0_9BACT</name>
<dbReference type="RefSeq" id="WP_069859105.1">
    <property type="nucleotide sequence ID" value="NZ_BDFE01000016.1"/>
</dbReference>
<feature type="transmembrane region" description="Helical" evidence="9">
    <location>
        <begin position="138"/>
        <end position="159"/>
    </location>
</feature>
<keyword evidence="7 9" id="KW-1133">Transmembrane helix</keyword>
<protein>
    <submittedName>
        <fullName evidence="10">Uncharacterized protein</fullName>
    </submittedName>
</protein>
<dbReference type="Pfam" id="PF03609">
    <property type="entry name" value="EII-Sor"/>
    <property type="match status" value="1"/>
</dbReference>
<keyword evidence="3" id="KW-1003">Cell membrane</keyword>
<evidence type="ECO:0000256" key="7">
    <source>
        <dbReference type="ARBA" id="ARBA00022989"/>
    </source>
</evidence>
<evidence type="ECO:0000256" key="2">
    <source>
        <dbReference type="ARBA" id="ARBA00022448"/>
    </source>
</evidence>
<evidence type="ECO:0000256" key="6">
    <source>
        <dbReference type="ARBA" id="ARBA00022692"/>
    </source>
</evidence>
<keyword evidence="6 9" id="KW-0812">Transmembrane</keyword>
<dbReference type="STRING" id="1592317.DPF_1723"/>
<keyword evidence="2" id="KW-0813">Transport</keyword>
<keyword evidence="11" id="KW-1185">Reference proteome</keyword>
<keyword evidence="4" id="KW-0762">Sugar transport</keyword>
<feature type="transmembrane region" description="Helical" evidence="9">
    <location>
        <begin position="80"/>
        <end position="97"/>
    </location>
</feature>
<evidence type="ECO:0000256" key="9">
    <source>
        <dbReference type="SAM" id="Phobius"/>
    </source>
</evidence>
<evidence type="ECO:0000256" key="5">
    <source>
        <dbReference type="ARBA" id="ARBA00022683"/>
    </source>
</evidence>
<dbReference type="EMBL" id="BDFE01000016">
    <property type="protein sequence ID" value="GAU09004.1"/>
    <property type="molecule type" value="Genomic_DNA"/>
</dbReference>
<evidence type="ECO:0000256" key="1">
    <source>
        <dbReference type="ARBA" id="ARBA00004651"/>
    </source>
</evidence>
<feature type="transmembrane region" description="Helical" evidence="9">
    <location>
        <begin position="193"/>
        <end position="211"/>
    </location>
</feature>
<proteinExistence type="predicted"/>
<evidence type="ECO:0000256" key="8">
    <source>
        <dbReference type="ARBA" id="ARBA00023136"/>
    </source>
</evidence>
<evidence type="ECO:0000256" key="3">
    <source>
        <dbReference type="ARBA" id="ARBA00022475"/>
    </source>
</evidence>
<evidence type="ECO:0000256" key="4">
    <source>
        <dbReference type="ARBA" id="ARBA00022597"/>
    </source>
</evidence>